<dbReference type="AlphaFoldDB" id="I7JX83"/>
<sequence>MVKIKKWLVKLNHGEFILKDRVTNYLNDDS</sequence>
<gene>
    <name evidence="1" type="ORF">BN53_09405</name>
</gene>
<evidence type="ECO:0000313" key="1">
    <source>
        <dbReference type="EMBL" id="CCI84415.1"/>
    </source>
</evidence>
<organism evidence="1 2">
    <name type="scientific">Lactobacillus pasteurii DSM 23907 = CRBIP 24.76</name>
    <dbReference type="NCBI Taxonomy" id="1423790"/>
    <lineage>
        <taxon>Bacteria</taxon>
        <taxon>Bacillati</taxon>
        <taxon>Bacillota</taxon>
        <taxon>Bacilli</taxon>
        <taxon>Lactobacillales</taxon>
        <taxon>Lactobacillaceae</taxon>
        <taxon>Lactobacillus</taxon>
    </lineage>
</organism>
<name>I7JX83_9LACO</name>
<dbReference type="EMBL" id="CAKD01000002">
    <property type="protein sequence ID" value="CCI84415.1"/>
    <property type="molecule type" value="Genomic_DNA"/>
</dbReference>
<comment type="caution">
    <text evidence="1">The sequence shown here is derived from an EMBL/GenBank/DDBJ whole genome shotgun (WGS) entry which is preliminary data.</text>
</comment>
<accession>I7JX83</accession>
<dbReference type="Proteomes" id="UP000009311">
    <property type="component" value="Unassembled WGS sequence"/>
</dbReference>
<evidence type="ECO:0000313" key="2">
    <source>
        <dbReference type="Proteomes" id="UP000009311"/>
    </source>
</evidence>
<protein>
    <submittedName>
        <fullName evidence="1">Uncharacterized protein</fullName>
    </submittedName>
</protein>
<dbReference type="STRING" id="1423790.BN53_09405"/>
<reference evidence="1 2" key="1">
    <citation type="submission" date="2012-06" db="EMBL/GenBank/DDBJ databases">
        <title>Draft Genome Sequence of Lactobacillus pasteurii CRBIP 24.76T.</title>
        <authorList>
            <person name="Cousin S."/>
            <person name="Bouchier C."/>
            <person name="Loux V."/>
            <person name="Ma L."/>
            <person name="Creno S."/>
            <person name="Bizet C."/>
            <person name="Clermont D."/>
        </authorList>
    </citation>
    <scope>NUCLEOTIDE SEQUENCE [LARGE SCALE GENOMIC DNA]</scope>
    <source>
        <strain evidence="2">CRBIP 24.76T</strain>
    </source>
</reference>
<proteinExistence type="predicted"/>
<keyword evidence="2" id="KW-1185">Reference proteome</keyword>